<evidence type="ECO:0000313" key="3">
    <source>
        <dbReference type="Proteomes" id="UP000807353"/>
    </source>
</evidence>
<comment type="caution">
    <text evidence="2">The sequence shown here is derived from an EMBL/GenBank/DDBJ whole genome shotgun (WGS) entry which is preliminary data.</text>
</comment>
<organism evidence="2 3">
    <name type="scientific">Collybia nuda</name>
    <dbReference type="NCBI Taxonomy" id="64659"/>
    <lineage>
        <taxon>Eukaryota</taxon>
        <taxon>Fungi</taxon>
        <taxon>Dikarya</taxon>
        <taxon>Basidiomycota</taxon>
        <taxon>Agaricomycotina</taxon>
        <taxon>Agaricomycetes</taxon>
        <taxon>Agaricomycetidae</taxon>
        <taxon>Agaricales</taxon>
        <taxon>Tricholomatineae</taxon>
        <taxon>Clitocybaceae</taxon>
        <taxon>Collybia</taxon>
    </lineage>
</organism>
<dbReference type="EMBL" id="MU150325">
    <property type="protein sequence ID" value="KAF9459006.1"/>
    <property type="molecule type" value="Genomic_DNA"/>
</dbReference>
<dbReference type="InterPro" id="IPR040898">
    <property type="entry name" value="CxC6"/>
</dbReference>
<proteinExistence type="predicted"/>
<name>A0A9P6CB10_9AGAR</name>
<evidence type="ECO:0000259" key="1">
    <source>
        <dbReference type="Pfam" id="PF18721"/>
    </source>
</evidence>
<protein>
    <recommendedName>
        <fullName evidence="1">CxC6 like cysteine cluster associated with KDZ domain-containing protein</fullName>
    </recommendedName>
</protein>
<feature type="non-terminal residue" evidence="2">
    <location>
        <position position="1"/>
    </location>
</feature>
<evidence type="ECO:0000313" key="2">
    <source>
        <dbReference type="EMBL" id="KAF9459006.1"/>
    </source>
</evidence>
<sequence>IAGAANVNLEVQEGLSTSELTKEAFKELGEDGIIRIASDHACGESDNSMDVDYIDTKMAVVDGTVTGPQKFAIDGCTTDVVNLQGGVFYAIDLAQYGHMCHIRNCQNLDVDGTCACREHPRGWRNGKI</sequence>
<accession>A0A9P6CB10</accession>
<dbReference type="Pfam" id="PF18721">
    <property type="entry name" value="CxC6"/>
    <property type="match status" value="1"/>
</dbReference>
<reference evidence="2" key="1">
    <citation type="submission" date="2020-11" db="EMBL/GenBank/DDBJ databases">
        <authorList>
            <consortium name="DOE Joint Genome Institute"/>
            <person name="Ahrendt S."/>
            <person name="Riley R."/>
            <person name="Andreopoulos W."/>
            <person name="Labutti K."/>
            <person name="Pangilinan J."/>
            <person name="Ruiz-Duenas F.J."/>
            <person name="Barrasa J.M."/>
            <person name="Sanchez-Garcia M."/>
            <person name="Camarero S."/>
            <person name="Miyauchi S."/>
            <person name="Serrano A."/>
            <person name="Linde D."/>
            <person name="Babiker R."/>
            <person name="Drula E."/>
            <person name="Ayuso-Fernandez I."/>
            <person name="Pacheco R."/>
            <person name="Padilla G."/>
            <person name="Ferreira P."/>
            <person name="Barriuso J."/>
            <person name="Kellner H."/>
            <person name="Castanera R."/>
            <person name="Alfaro M."/>
            <person name="Ramirez L."/>
            <person name="Pisabarro A.G."/>
            <person name="Kuo A."/>
            <person name="Tritt A."/>
            <person name="Lipzen A."/>
            <person name="He G."/>
            <person name="Yan M."/>
            <person name="Ng V."/>
            <person name="Cullen D."/>
            <person name="Martin F."/>
            <person name="Rosso M.-N."/>
            <person name="Henrissat B."/>
            <person name="Hibbett D."/>
            <person name="Martinez A.T."/>
            <person name="Grigoriev I.V."/>
        </authorList>
    </citation>
    <scope>NUCLEOTIDE SEQUENCE</scope>
    <source>
        <strain evidence="2">CBS 247.69</strain>
    </source>
</reference>
<dbReference type="AlphaFoldDB" id="A0A9P6CB10"/>
<dbReference type="OrthoDB" id="2527272at2759"/>
<feature type="domain" description="CxC6 like cysteine cluster associated with KDZ" evidence="1">
    <location>
        <begin position="60"/>
        <end position="119"/>
    </location>
</feature>
<dbReference type="Proteomes" id="UP000807353">
    <property type="component" value="Unassembled WGS sequence"/>
</dbReference>
<keyword evidence="3" id="KW-1185">Reference proteome</keyword>
<gene>
    <name evidence="2" type="ORF">BDZ94DRAFT_1172481</name>
</gene>